<sequence>MRKLILLTALFALPYFSFAQTDSTALTNNTSYVPAEKYCVVNPSRGLFATKISLEVDYGQDPTGDNRLRDTDGKEIKFNSLADALNYMANQGWVFVNAFQADGSTFSYLLRRPTPRPVIIAGSSR</sequence>
<dbReference type="RefSeq" id="WP_256540094.1">
    <property type="nucleotide sequence ID" value="NZ_JANHOH010000005.1"/>
</dbReference>
<name>A0ABT1T5N7_9SPHI</name>
<feature type="signal peptide" evidence="1">
    <location>
        <begin position="1"/>
        <end position="19"/>
    </location>
</feature>
<dbReference type="Proteomes" id="UP001204376">
    <property type="component" value="Unassembled WGS sequence"/>
</dbReference>
<accession>A0ABT1T5N7</accession>
<evidence type="ECO:0000256" key="1">
    <source>
        <dbReference type="SAM" id="SignalP"/>
    </source>
</evidence>
<keyword evidence="3" id="KW-1185">Reference proteome</keyword>
<dbReference type="EMBL" id="JANHOH010000005">
    <property type="protein sequence ID" value="MCQ6959904.1"/>
    <property type="molecule type" value="Genomic_DNA"/>
</dbReference>
<proteinExistence type="predicted"/>
<evidence type="ECO:0000313" key="2">
    <source>
        <dbReference type="EMBL" id="MCQ6959904.1"/>
    </source>
</evidence>
<keyword evidence="1" id="KW-0732">Signal</keyword>
<reference evidence="2 3" key="1">
    <citation type="submission" date="2022-07" db="EMBL/GenBank/DDBJ databases">
        <title>Mucilaginibacter sp. JC4.</title>
        <authorList>
            <person name="Le V."/>
            <person name="Ko S.-R."/>
            <person name="Ahn C.-Y."/>
            <person name="Oh H.-M."/>
        </authorList>
    </citation>
    <scope>NUCLEOTIDE SEQUENCE [LARGE SCALE GENOMIC DNA]</scope>
    <source>
        <strain evidence="2 3">JC4</strain>
    </source>
</reference>
<gene>
    <name evidence="2" type="ORF">NPE20_18140</name>
</gene>
<protein>
    <submittedName>
        <fullName evidence="2">Uncharacterized protein</fullName>
    </submittedName>
</protein>
<evidence type="ECO:0000313" key="3">
    <source>
        <dbReference type="Proteomes" id="UP001204376"/>
    </source>
</evidence>
<organism evidence="2 3">
    <name type="scientific">Mucilaginibacter aquariorum</name>
    <dbReference type="NCBI Taxonomy" id="2967225"/>
    <lineage>
        <taxon>Bacteria</taxon>
        <taxon>Pseudomonadati</taxon>
        <taxon>Bacteroidota</taxon>
        <taxon>Sphingobacteriia</taxon>
        <taxon>Sphingobacteriales</taxon>
        <taxon>Sphingobacteriaceae</taxon>
        <taxon>Mucilaginibacter</taxon>
    </lineage>
</organism>
<comment type="caution">
    <text evidence="2">The sequence shown here is derived from an EMBL/GenBank/DDBJ whole genome shotgun (WGS) entry which is preliminary data.</text>
</comment>
<feature type="chain" id="PRO_5046741843" evidence="1">
    <location>
        <begin position="20"/>
        <end position="125"/>
    </location>
</feature>